<name>A0ABD6AP40_9EURY</name>
<organism evidence="1 2">
    <name type="scientific">Halorubrum rutilum</name>
    <dbReference type="NCBI Taxonomy" id="1364933"/>
    <lineage>
        <taxon>Archaea</taxon>
        <taxon>Methanobacteriati</taxon>
        <taxon>Methanobacteriota</taxon>
        <taxon>Stenosarchaea group</taxon>
        <taxon>Halobacteria</taxon>
        <taxon>Halobacteriales</taxon>
        <taxon>Haloferacaceae</taxon>
        <taxon>Halorubrum</taxon>
    </lineage>
</organism>
<gene>
    <name evidence="1" type="ORF">ACFQMF_16100</name>
</gene>
<protein>
    <submittedName>
        <fullName evidence="1">Uncharacterized protein</fullName>
    </submittedName>
</protein>
<dbReference type="EMBL" id="JBHTBL010000032">
    <property type="protein sequence ID" value="MFC7326078.1"/>
    <property type="molecule type" value="Genomic_DNA"/>
</dbReference>
<sequence length="45" mass="5174">MAGNIENYLQTVELAEEFDKKITKIDDLIDEIATSCTDSLTRRLR</sequence>
<evidence type="ECO:0000313" key="1">
    <source>
        <dbReference type="EMBL" id="MFC7326078.1"/>
    </source>
</evidence>
<comment type="caution">
    <text evidence="1">The sequence shown here is derived from an EMBL/GenBank/DDBJ whole genome shotgun (WGS) entry which is preliminary data.</text>
</comment>
<reference evidence="1 2" key="1">
    <citation type="journal article" date="2019" name="Int. J. Syst. Evol. Microbiol.">
        <title>The Global Catalogue of Microorganisms (GCM) 10K type strain sequencing project: providing services to taxonomists for standard genome sequencing and annotation.</title>
        <authorList>
            <consortium name="The Broad Institute Genomics Platform"/>
            <consortium name="The Broad Institute Genome Sequencing Center for Infectious Disease"/>
            <person name="Wu L."/>
            <person name="Ma J."/>
        </authorList>
    </citation>
    <scope>NUCLEOTIDE SEQUENCE [LARGE SCALE GENOMIC DNA]</scope>
    <source>
        <strain evidence="1 2">CGMCC 1.12554</strain>
    </source>
</reference>
<dbReference type="RefSeq" id="WP_256409751.1">
    <property type="nucleotide sequence ID" value="NZ_JANHDN010000006.1"/>
</dbReference>
<proteinExistence type="predicted"/>
<accession>A0ABD6AP40</accession>
<dbReference type="Proteomes" id="UP001596545">
    <property type="component" value="Unassembled WGS sequence"/>
</dbReference>
<dbReference type="AlphaFoldDB" id="A0ABD6AP40"/>
<evidence type="ECO:0000313" key="2">
    <source>
        <dbReference type="Proteomes" id="UP001596545"/>
    </source>
</evidence>
<keyword evidence="2" id="KW-1185">Reference proteome</keyword>